<accession>A0A0F9IRJ5</accession>
<proteinExistence type="predicted"/>
<sequence length="70" mass="7827">MTKVEAVAFLGGPRPRYVKNAGELYRMRCGILQVSTEDCRFWHSAGKMPTKGYIPFGPGAKELRAEEEGH</sequence>
<comment type="caution">
    <text evidence="1">The sequence shown here is derived from an EMBL/GenBank/DDBJ whole genome shotgun (WGS) entry which is preliminary data.</text>
</comment>
<name>A0A0F9IRJ5_9ZZZZ</name>
<protein>
    <submittedName>
        <fullName evidence="1">Uncharacterized protein</fullName>
    </submittedName>
</protein>
<dbReference type="AlphaFoldDB" id="A0A0F9IRJ5"/>
<evidence type="ECO:0000313" key="1">
    <source>
        <dbReference type="EMBL" id="KKL89752.1"/>
    </source>
</evidence>
<dbReference type="EMBL" id="LAZR01020200">
    <property type="protein sequence ID" value="KKL89752.1"/>
    <property type="molecule type" value="Genomic_DNA"/>
</dbReference>
<reference evidence="1" key="1">
    <citation type="journal article" date="2015" name="Nature">
        <title>Complex archaea that bridge the gap between prokaryotes and eukaryotes.</title>
        <authorList>
            <person name="Spang A."/>
            <person name="Saw J.H."/>
            <person name="Jorgensen S.L."/>
            <person name="Zaremba-Niedzwiedzka K."/>
            <person name="Martijn J."/>
            <person name="Lind A.E."/>
            <person name="van Eijk R."/>
            <person name="Schleper C."/>
            <person name="Guy L."/>
            <person name="Ettema T.J."/>
        </authorList>
    </citation>
    <scope>NUCLEOTIDE SEQUENCE</scope>
</reference>
<organism evidence="1">
    <name type="scientific">marine sediment metagenome</name>
    <dbReference type="NCBI Taxonomy" id="412755"/>
    <lineage>
        <taxon>unclassified sequences</taxon>
        <taxon>metagenomes</taxon>
        <taxon>ecological metagenomes</taxon>
    </lineage>
</organism>
<gene>
    <name evidence="1" type="ORF">LCGC14_1911580</name>
</gene>